<dbReference type="InParanoid" id="G0MDA7"/>
<organism evidence="2">
    <name type="scientific">Caenorhabditis brenneri</name>
    <name type="common">Nematode worm</name>
    <dbReference type="NCBI Taxonomy" id="135651"/>
    <lineage>
        <taxon>Eukaryota</taxon>
        <taxon>Metazoa</taxon>
        <taxon>Ecdysozoa</taxon>
        <taxon>Nematoda</taxon>
        <taxon>Chromadorea</taxon>
        <taxon>Rhabditida</taxon>
        <taxon>Rhabditina</taxon>
        <taxon>Rhabditomorpha</taxon>
        <taxon>Rhabditoidea</taxon>
        <taxon>Rhabditidae</taxon>
        <taxon>Peloderinae</taxon>
        <taxon>Caenorhabditis</taxon>
    </lineage>
</organism>
<dbReference type="HOGENOM" id="CLU_1519190_0_0_1"/>
<evidence type="ECO:0000313" key="1">
    <source>
        <dbReference type="EMBL" id="EGT49766.1"/>
    </source>
</evidence>
<dbReference type="Proteomes" id="UP000008068">
    <property type="component" value="Unassembled WGS sequence"/>
</dbReference>
<protein>
    <submittedName>
        <fullName evidence="1">Uncharacterized protein</fullName>
    </submittedName>
</protein>
<sequence>MSKTSGSKMIITATIAESTFFSPSPSPPEEQQKSTVELLQMTKAKQLQNQKACGTGDRLRYLQLNNLRKALVPTYAKVAAKSTKTPTATTATDNAVKEKIVADRFLAKYPPAKKTVHPEPKSRKRQATKELSPLVTAPIYTGWRKLDVSILRQILIEIEMENEEEGKEMLIPFKDVY</sequence>
<accession>G0MDA7</accession>
<keyword evidence="2" id="KW-1185">Reference proteome</keyword>
<proteinExistence type="predicted"/>
<evidence type="ECO:0000313" key="2">
    <source>
        <dbReference type="Proteomes" id="UP000008068"/>
    </source>
</evidence>
<dbReference type="EMBL" id="GL379790">
    <property type="protein sequence ID" value="EGT49766.1"/>
    <property type="molecule type" value="Genomic_DNA"/>
</dbReference>
<name>G0MDA7_CAEBE</name>
<dbReference type="AlphaFoldDB" id="G0MDA7"/>
<gene>
    <name evidence="1" type="ORF">CAEBREN_18413</name>
</gene>
<reference evidence="2" key="1">
    <citation type="submission" date="2011-07" db="EMBL/GenBank/DDBJ databases">
        <authorList>
            <consortium name="Caenorhabditis brenneri Sequencing and Analysis Consortium"/>
            <person name="Wilson R.K."/>
        </authorList>
    </citation>
    <scope>NUCLEOTIDE SEQUENCE [LARGE SCALE GENOMIC DNA]</scope>
    <source>
        <strain evidence="2">PB2801</strain>
    </source>
</reference>